<evidence type="ECO:0000256" key="3">
    <source>
        <dbReference type="ARBA" id="ARBA00023110"/>
    </source>
</evidence>
<keyword evidence="4 5" id="KW-0413">Isomerase</keyword>
<dbReference type="SUPFAM" id="SSF54534">
    <property type="entry name" value="FKBP-like"/>
    <property type="match status" value="1"/>
</dbReference>
<keyword evidence="8" id="KW-1185">Reference proteome</keyword>
<dbReference type="GO" id="GO:0005730">
    <property type="term" value="C:nucleolus"/>
    <property type="evidence" value="ECO:0007669"/>
    <property type="project" value="TreeGrafter"/>
</dbReference>
<dbReference type="EC" id="5.2.1.8" evidence="2 5"/>
<dbReference type="GO" id="GO:0000785">
    <property type="term" value="C:chromatin"/>
    <property type="evidence" value="ECO:0007669"/>
    <property type="project" value="TreeGrafter"/>
</dbReference>
<evidence type="ECO:0000256" key="4">
    <source>
        <dbReference type="ARBA" id="ARBA00023235"/>
    </source>
</evidence>
<proteinExistence type="predicted"/>
<dbReference type="PANTHER" id="PTHR43811:SF19">
    <property type="entry name" value="39 KDA FK506-BINDING NUCLEAR PROTEIN"/>
    <property type="match status" value="1"/>
</dbReference>
<dbReference type="Gene3D" id="3.10.50.40">
    <property type="match status" value="1"/>
</dbReference>
<dbReference type="PANTHER" id="PTHR43811">
    <property type="entry name" value="FKBP-TYPE PEPTIDYL-PROLYL CIS-TRANS ISOMERASE FKPA"/>
    <property type="match status" value="1"/>
</dbReference>
<dbReference type="InterPro" id="IPR046357">
    <property type="entry name" value="PPIase_dom_sf"/>
</dbReference>
<keyword evidence="3 5" id="KW-0697">Rotamase</keyword>
<gene>
    <name evidence="7" type="ORF">IEQ34_025528</name>
</gene>
<dbReference type="AlphaFoldDB" id="A0AAV7FQ34"/>
<protein>
    <recommendedName>
        <fullName evidence="2 5">peptidylprolyl isomerase</fullName>
        <ecNumber evidence="2 5">5.2.1.8</ecNumber>
    </recommendedName>
</protein>
<feature type="domain" description="PPIase FKBP-type" evidence="6">
    <location>
        <begin position="18"/>
        <end position="73"/>
    </location>
</feature>
<evidence type="ECO:0000256" key="5">
    <source>
        <dbReference type="PROSITE-ProRule" id="PRU00277"/>
    </source>
</evidence>
<comment type="caution">
    <text evidence="7">The sequence shown here is derived from an EMBL/GenBank/DDBJ whole genome shotgun (WGS) entry which is preliminary data.</text>
</comment>
<organism evidence="7 8">
    <name type="scientific">Dendrobium chrysotoxum</name>
    <name type="common">Orchid</name>
    <dbReference type="NCBI Taxonomy" id="161865"/>
    <lineage>
        <taxon>Eukaryota</taxon>
        <taxon>Viridiplantae</taxon>
        <taxon>Streptophyta</taxon>
        <taxon>Embryophyta</taxon>
        <taxon>Tracheophyta</taxon>
        <taxon>Spermatophyta</taxon>
        <taxon>Magnoliopsida</taxon>
        <taxon>Liliopsida</taxon>
        <taxon>Asparagales</taxon>
        <taxon>Orchidaceae</taxon>
        <taxon>Epidendroideae</taxon>
        <taxon>Malaxideae</taxon>
        <taxon>Dendrobiinae</taxon>
        <taxon>Dendrobium</taxon>
    </lineage>
</organism>
<dbReference type="GO" id="GO:0003755">
    <property type="term" value="F:peptidyl-prolyl cis-trans isomerase activity"/>
    <property type="evidence" value="ECO:0007669"/>
    <property type="project" value="UniProtKB-KW"/>
</dbReference>
<sequence length="73" mass="8028">MEPRPRLETAWACATSADCRTEKQFDANTKGKPFTFKLGKGDVIGGWDEGLKGMKVGGERRLIIPPKMGYGAR</sequence>
<dbReference type="Proteomes" id="UP000775213">
    <property type="component" value="Unassembled WGS sequence"/>
</dbReference>
<dbReference type="InterPro" id="IPR001179">
    <property type="entry name" value="PPIase_FKBP_dom"/>
</dbReference>
<evidence type="ECO:0000256" key="2">
    <source>
        <dbReference type="ARBA" id="ARBA00013194"/>
    </source>
</evidence>
<evidence type="ECO:0000259" key="6">
    <source>
        <dbReference type="PROSITE" id="PS50059"/>
    </source>
</evidence>
<evidence type="ECO:0000313" key="7">
    <source>
        <dbReference type="EMBL" id="KAH0445266.1"/>
    </source>
</evidence>
<accession>A0AAV7FQ34</accession>
<reference evidence="7 8" key="1">
    <citation type="journal article" date="2021" name="Hortic Res">
        <title>Chromosome-scale assembly of the Dendrobium chrysotoxum genome enhances the understanding of orchid evolution.</title>
        <authorList>
            <person name="Zhang Y."/>
            <person name="Zhang G.Q."/>
            <person name="Zhang D."/>
            <person name="Liu X.D."/>
            <person name="Xu X.Y."/>
            <person name="Sun W.H."/>
            <person name="Yu X."/>
            <person name="Zhu X."/>
            <person name="Wang Z.W."/>
            <person name="Zhao X."/>
            <person name="Zhong W.Y."/>
            <person name="Chen H."/>
            <person name="Yin W.L."/>
            <person name="Huang T."/>
            <person name="Niu S.C."/>
            <person name="Liu Z.J."/>
        </authorList>
    </citation>
    <scope>NUCLEOTIDE SEQUENCE [LARGE SCALE GENOMIC DNA]</scope>
    <source>
        <strain evidence="7">Lindl</strain>
    </source>
</reference>
<dbReference type="Pfam" id="PF00254">
    <property type="entry name" value="FKBP_C"/>
    <property type="match status" value="1"/>
</dbReference>
<dbReference type="EMBL" id="JAGFBR010000398">
    <property type="protein sequence ID" value="KAH0445266.1"/>
    <property type="molecule type" value="Genomic_DNA"/>
</dbReference>
<evidence type="ECO:0000313" key="8">
    <source>
        <dbReference type="Proteomes" id="UP000775213"/>
    </source>
</evidence>
<comment type="catalytic activity">
    <reaction evidence="1 5">
        <text>[protein]-peptidylproline (omega=180) = [protein]-peptidylproline (omega=0)</text>
        <dbReference type="Rhea" id="RHEA:16237"/>
        <dbReference type="Rhea" id="RHEA-COMP:10747"/>
        <dbReference type="Rhea" id="RHEA-COMP:10748"/>
        <dbReference type="ChEBI" id="CHEBI:83833"/>
        <dbReference type="ChEBI" id="CHEBI:83834"/>
        <dbReference type="EC" id="5.2.1.8"/>
    </reaction>
</comment>
<evidence type="ECO:0000256" key="1">
    <source>
        <dbReference type="ARBA" id="ARBA00000971"/>
    </source>
</evidence>
<dbReference type="PROSITE" id="PS50059">
    <property type="entry name" value="FKBP_PPIASE"/>
    <property type="match status" value="1"/>
</dbReference>
<name>A0AAV7FQ34_DENCH</name>